<proteinExistence type="predicted"/>
<evidence type="ECO:0000259" key="3">
    <source>
        <dbReference type="Pfam" id="PF00326"/>
    </source>
</evidence>
<dbReference type="OrthoDB" id="4269629at2"/>
<evidence type="ECO:0000256" key="2">
    <source>
        <dbReference type="SAM" id="SignalP"/>
    </source>
</evidence>
<dbReference type="SUPFAM" id="SSF53474">
    <property type="entry name" value="alpha/beta-Hydrolases"/>
    <property type="match status" value="1"/>
</dbReference>
<evidence type="ECO:0000313" key="5">
    <source>
        <dbReference type="Proteomes" id="UP000288279"/>
    </source>
</evidence>
<dbReference type="Gene3D" id="3.40.50.1820">
    <property type="entry name" value="alpha/beta hydrolase"/>
    <property type="match status" value="1"/>
</dbReference>
<feature type="domain" description="Peptidase S9 prolyl oligopeptidase catalytic" evidence="3">
    <location>
        <begin position="447"/>
        <end position="654"/>
    </location>
</feature>
<reference evidence="4 5" key="1">
    <citation type="journal article" date="2011" name="Front. Microbiol.">
        <title>Genomic signatures of strain selection and enhancement in Bacillus atrophaeus var. globigii, a historical biowarfare simulant.</title>
        <authorList>
            <person name="Gibbons H.S."/>
            <person name="Broomall S.M."/>
            <person name="McNew L.A."/>
            <person name="Daligault H."/>
            <person name="Chapman C."/>
            <person name="Bruce D."/>
            <person name="Karavis M."/>
            <person name="Krepps M."/>
            <person name="McGregor P.A."/>
            <person name="Hong C."/>
            <person name="Park K.H."/>
            <person name="Akmal A."/>
            <person name="Feldman A."/>
            <person name="Lin J.S."/>
            <person name="Chang W.E."/>
            <person name="Higgs B.W."/>
            <person name="Demirev P."/>
            <person name="Lindquist J."/>
            <person name="Liem A."/>
            <person name="Fochler E."/>
            <person name="Read T.D."/>
            <person name="Tapia R."/>
            <person name="Johnson S."/>
            <person name="Bishop-Lilly K.A."/>
            <person name="Detter C."/>
            <person name="Han C."/>
            <person name="Sozhamannan S."/>
            <person name="Rosenzweig C.N."/>
            <person name="Skowronski E.W."/>
        </authorList>
    </citation>
    <scope>NUCLEOTIDE SEQUENCE [LARGE SCALE GENOMIC DNA]</scope>
    <source>
        <strain evidence="4 5">PIT1</strain>
    </source>
</reference>
<dbReference type="InterPro" id="IPR029058">
    <property type="entry name" value="AB_hydrolase_fold"/>
</dbReference>
<name>A0A432ZK66_9GAMM</name>
<dbReference type="GO" id="GO:0006508">
    <property type="term" value="P:proteolysis"/>
    <property type="evidence" value="ECO:0007669"/>
    <property type="project" value="InterPro"/>
</dbReference>
<dbReference type="GO" id="GO:0004252">
    <property type="term" value="F:serine-type endopeptidase activity"/>
    <property type="evidence" value="ECO:0007669"/>
    <property type="project" value="TreeGrafter"/>
</dbReference>
<dbReference type="PANTHER" id="PTHR42776">
    <property type="entry name" value="SERINE PEPTIDASE S9 FAMILY MEMBER"/>
    <property type="match status" value="1"/>
</dbReference>
<evidence type="ECO:0000256" key="1">
    <source>
        <dbReference type="ARBA" id="ARBA00022801"/>
    </source>
</evidence>
<dbReference type="Proteomes" id="UP000288279">
    <property type="component" value="Unassembled WGS sequence"/>
</dbReference>
<protein>
    <submittedName>
        <fullName evidence="4">S9 family peptidase</fullName>
    </submittedName>
</protein>
<keyword evidence="2" id="KW-0732">Signal</keyword>
<evidence type="ECO:0000313" key="4">
    <source>
        <dbReference type="EMBL" id="RUO78361.1"/>
    </source>
</evidence>
<organism evidence="4 5">
    <name type="scientific">Pseudidiomarina taiwanensis</name>
    <dbReference type="NCBI Taxonomy" id="337250"/>
    <lineage>
        <taxon>Bacteria</taxon>
        <taxon>Pseudomonadati</taxon>
        <taxon>Pseudomonadota</taxon>
        <taxon>Gammaproteobacteria</taxon>
        <taxon>Alteromonadales</taxon>
        <taxon>Idiomarinaceae</taxon>
        <taxon>Pseudidiomarina</taxon>
    </lineage>
</organism>
<dbReference type="SUPFAM" id="SSF82171">
    <property type="entry name" value="DPP6 N-terminal domain-like"/>
    <property type="match status" value="1"/>
</dbReference>
<gene>
    <name evidence="4" type="ORF">CWI83_04850</name>
</gene>
<dbReference type="AlphaFoldDB" id="A0A432ZK66"/>
<comment type="caution">
    <text evidence="4">The sequence shown here is derived from an EMBL/GenBank/DDBJ whole genome shotgun (WGS) entry which is preliminary data.</text>
</comment>
<keyword evidence="5" id="KW-1185">Reference proteome</keyword>
<keyword evidence="1" id="KW-0378">Hydrolase</keyword>
<dbReference type="PANTHER" id="PTHR42776:SF27">
    <property type="entry name" value="DIPEPTIDYL PEPTIDASE FAMILY MEMBER 6"/>
    <property type="match status" value="1"/>
</dbReference>
<dbReference type="InterPro" id="IPR001375">
    <property type="entry name" value="Peptidase_S9_cat"/>
</dbReference>
<feature type="chain" id="PRO_5019257762" evidence="2">
    <location>
        <begin position="23"/>
        <end position="655"/>
    </location>
</feature>
<sequence>MVRLLTAGLALASLFFAHSSFAQRPELPLEAFAKPGQFSNIKISPDGRYLAATRRNDEGYVGLTILNREQMEVSAIIEGGDGQSILQFWWANDERLILTMAREQGALEQPIPTGEIYGIDADGSQRFILTGPRARDRQLSIASLVDMMPEEEDWVLIQTRPFLEEEPFIDLYRMNVESGRKIRRGRIPLRAYQGGSVGVLTDADSEPRLAFGMNPEKPDQVQFLVRDKGDDDWRELLTQVADEPGFTPLAFSADPNILIGQSDENSSTSGLATLDIRTGKTETLALHPKVDLAPIMNTGGGMSREVVGAFYEWDGVNAVFFDDVNDVQFSRTLEAFIKIFPNQQVQLTSSTEDNRLHVLRVSGANTPATFYIYDNEARRLAPLAESRPWLKKAALAQTQTYFYDTNDGVTIEAMLTLPPNGKAEQLPLILLPHGGPHGVRDSILNMDMDAKVLAQAGYAVLQPNFRGSGGYGRDFQSAGYKQWGTRMIDDMLNGIDALVADGTVNPEQVCIYGASYGGYAAAMASIRAPERFKCAIGFVGVYDLDLLFTTGDIPESGFGQNYLQRVLPDEAVERAQQSPALRAEEMTVPILLIHGGQDNRAPIIHAERLRQGLEQHNKVFEWMVKENEGHGFYRPEHNIERWQKMLAFIEKHLNS</sequence>
<dbReference type="Pfam" id="PF00326">
    <property type="entry name" value="Peptidase_S9"/>
    <property type="match status" value="1"/>
</dbReference>
<feature type="signal peptide" evidence="2">
    <location>
        <begin position="1"/>
        <end position="22"/>
    </location>
</feature>
<accession>A0A432ZK66</accession>
<dbReference type="RefSeq" id="WP_126826511.1">
    <property type="nucleotide sequence ID" value="NZ_PIQG01000002.1"/>
</dbReference>
<dbReference type="EMBL" id="PIQG01000002">
    <property type="protein sequence ID" value="RUO78361.1"/>
    <property type="molecule type" value="Genomic_DNA"/>
</dbReference>